<keyword evidence="3" id="KW-1185">Reference proteome</keyword>
<dbReference type="Proteomes" id="UP000681594">
    <property type="component" value="Unassembled WGS sequence"/>
</dbReference>
<accession>A0ABS4AFU8</accession>
<dbReference type="EMBL" id="JAGIZB010000008">
    <property type="protein sequence ID" value="MBP0445119.1"/>
    <property type="molecule type" value="Genomic_DNA"/>
</dbReference>
<evidence type="ECO:0000256" key="1">
    <source>
        <dbReference type="SAM" id="MobiDB-lite"/>
    </source>
</evidence>
<protein>
    <submittedName>
        <fullName evidence="2">Uncharacterized protein</fullName>
    </submittedName>
</protein>
<dbReference type="RefSeq" id="WP_209379368.1">
    <property type="nucleotide sequence ID" value="NZ_JAGIZB010000008.1"/>
</dbReference>
<evidence type="ECO:0000313" key="3">
    <source>
        <dbReference type="Proteomes" id="UP000681594"/>
    </source>
</evidence>
<name>A0ABS4AFU8_9PROT</name>
<organism evidence="2 3">
    <name type="scientific">Pararoseomonas baculiformis</name>
    <dbReference type="NCBI Taxonomy" id="2820812"/>
    <lineage>
        <taxon>Bacteria</taxon>
        <taxon>Pseudomonadati</taxon>
        <taxon>Pseudomonadota</taxon>
        <taxon>Alphaproteobacteria</taxon>
        <taxon>Acetobacterales</taxon>
        <taxon>Acetobacteraceae</taxon>
        <taxon>Pararoseomonas</taxon>
    </lineage>
</organism>
<proteinExistence type="predicted"/>
<evidence type="ECO:0000313" key="2">
    <source>
        <dbReference type="EMBL" id="MBP0445119.1"/>
    </source>
</evidence>
<comment type="caution">
    <text evidence="2">The sequence shown here is derived from an EMBL/GenBank/DDBJ whole genome shotgun (WGS) entry which is preliminary data.</text>
</comment>
<feature type="region of interest" description="Disordered" evidence="1">
    <location>
        <begin position="45"/>
        <end position="64"/>
    </location>
</feature>
<sequence>MILDPGRKLLKQGSGTEFRMDTGMAVLEGPPNGFVDAPVPEAAVRGEKGDKVKRAAMPRVSYAP</sequence>
<gene>
    <name evidence="2" type="ORF">J8J14_10040</name>
</gene>
<reference evidence="2 3" key="1">
    <citation type="submission" date="2021-03" db="EMBL/GenBank/DDBJ databases">
        <authorList>
            <person name="So Y."/>
        </authorList>
    </citation>
    <scope>NUCLEOTIDE SEQUENCE [LARGE SCALE GENOMIC DNA]</scope>
    <source>
        <strain evidence="2 3">SSH11</strain>
    </source>
</reference>